<name>A0A8S5N1Q8_9CAUD</name>
<dbReference type="InterPro" id="IPR056390">
    <property type="entry name" value="Holin_phage"/>
</dbReference>
<accession>A0A8S5N1Q8</accession>
<reference evidence="2" key="1">
    <citation type="journal article" date="2021" name="Proc. Natl. Acad. Sci. U.S.A.">
        <title>A Catalog of Tens of Thousands of Viruses from Human Metagenomes Reveals Hidden Associations with Chronic Diseases.</title>
        <authorList>
            <person name="Tisza M.J."/>
            <person name="Buck C.B."/>
        </authorList>
    </citation>
    <scope>NUCLEOTIDE SEQUENCE</scope>
    <source>
        <strain evidence="2">CtLfk13</strain>
    </source>
</reference>
<organism evidence="2">
    <name type="scientific">Siphoviridae sp. ctLfk13</name>
    <dbReference type="NCBI Taxonomy" id="2826251"/>
    <lineage>
        <taxon>Viruses</taxon>
        <taxon>Duplodnaviria</taxon>
        <taxon>Heunggongvirae</taxon>
        <taxon>Uroviricota</taxon>
        <taxon>Caudoviricetes</taxon>
    </lineage>
</organism>
<dbReference type="Pfam" id="PF23809">
    <property type="entry name" value="Phage_holin_9"/>
    <property type="match status" value="1"/>
</dbReference>
<evidence type="ECO:0000313" key="2">
    <source>
        <dbReference type="EMBL" id="DAD88364.1"/>
    </source>
</evidence>
<feature type="transmembrane region" description="Helical" evidence="1">
    <location>
        <begin position="23"/>
        <end position="44"/>
    </location>
</feature>
<protein>
    <submittedName>
        <fullName evidence="2">Mycobacterial 2 TMS Phage Holin (M2 Hol) Family</fullName>
    </submittedName>
</protein>
<keyword evidence="1" id="KW-0812">Transmembrane</keyword>
<evidence type="ECO:0000256" key="1">
    <source>
        <dbReference type="SAM" id="Phobius"/>
    </source>
</evidence>
<keyword evidence="1" id="KW-1133">Transmembrane helix</keyword>
<sequence>MEKDVLTTDRTKWTALTPERRKAIYGVVAALLAVGIAYGVVAPEQSAQWLDVLDKVLGLLALVLAAVHTGGVYTAPSYGAPDAE</sequence>
<feature type="transmembrane region" description="Helical" evidence="1">
    <location>
        <begin position="56"/>
        <end position="75"/>
    </location>
</feature>
<keyword evidence="1" id="KW-0472">Membrane</keyword>
<dbReference type="EMBL" id="BK015040">
    <property type="protein sequence ID" value="DAD88364.1"/>
    <property type="molecule type" value="Genomic_DNA"/>
</dbReference>
<proteinExistence type="predicted"/>